<dbReference type="OrthoDB" id="7775479at2"/>
<dbReference type="EMBL" id="FNYE01000002">
    <property type="protein sequence ID" value="SEI49011.1"/>
    <property type="molecule type" value="Genomic_DNA"/>
</dbReference>
<dbReference type="STRING" id="667676.SAMN05192539_10029"/>
<reference evidence="2" key="1">
    <citation type="submission" date="2016-10" db="EMBL/GenBank/DDBJ databases">
        <authorList>
            <person name="Varghese N."/>
            <person name="Submissions S."/>
        </authorList>
    </citation>
    <scope>NUCLEOTIDE SEQUENCE [LARGE SCALE GENOMIC DNA]</scope>
    <source>
        <strain evidence="2">LMG 26031</strain>
    </source>
</reference>
<keyword evidence="2" id="KW-1185">Reference proteome</keyword>
<accession>A0A1H6QZC0</accession>
<name>A0A1H6QZC0_9BURK</name>
<dbReference type="AlphaFoldDB" id="A0A1H6QZC0"/>
<evidence type="ECO:0008006" key="3">
    <source>
        <dbReference type="Google" id="ProtNLM"/>
    </source>
</evidence>
<proteinExistence type="predicted"/>
<dbReference type="Proteomes" id="UP000198866">
    <property type="component" value="Unassembled WGS sequence"/>
</dbReference>
<protein>
    <recommendedName>
        <fullName evidence="3">KTSC domain-containing protein</fullName>
    </recommendedName>
</protein>
<evidence type="ECO:0000313" key="2">
    <source>
        <dbReference type="Proteomes" id="UP000198866"/>
    </source>
</evidence>
<sequence>MPRYRDRSGRSGVVAYETCPDAIVVGFRNGQVYLYNYATPGQQDVEKMKRLAVRGRGLSTYISQVVRDRYAKRLR</sequence>
<gene>
    <name evidence="1" type="ORF">SAMN05192539_10029</name>
</gene>
<evidence type="ECO:0000313" key="1">
    <source>
        <dbReference type="EMBL" id="SEI49011.1"/>
    </source>
</evidence>
<organism evidence="1 2">
    <name type="scientific">Paraburkholderia diazotrophica</name>
    <dbReference type="NCBI Taxonomy" id="667676"/>
    <lineage>
        <taxon>Bacteria</taxon>
        <taxon>Pseudomonadati</taxon>
        <taxon>Pseudomonadota</taxon>
        <taxon>Betaproteobacteria</taxon>
        <taxon>Burkholderiales</taxon>
        <taxon>Burkholderiaceae</taxon>
        <taxon>Paraburkholderia</taxon>
    </lineage>
</organism>